<dbReference type="PANTHER" id="PTHR12394">
    <property type="entry name" value="ZYGIN"/>
    <property type="match status" value="1"/>
</dbReference>
<gene>
    <name evidence="6" type="ORF">HOLleu_08832</name>
</gene>
<keyword evidence="2" id="KW-0597">Phosphoprotein</keyword>
<evidence type="ECO:0000256" key="3">
    <source>
        <dbReference type="ARBA" id="ARBA00023054"/>
    </source>
</evidence>
<evidence type="ECO:0000256" key="1">
    <source>
        <dbReference type="ARBA" id="ARBA00006788"/>
    </source>
</evidence>
<feature type="compositionally biased region" description="Acidic residues" evidence="5">
    <location>
        <begin position="19"/>
        <end position="28"/>
    </location>
</feature>
<feature type="region of interest" description="Disordered" evidence="5">
    <location>
        <begin position="1"/>
        <end position="28"/>
    </location>
</feature>
<dbReference type="GO" id="GO:0030424">
    <property type="term" value="C:axon"/>
    <property type="evidence" value="ECO:0007669"/>
    <property type="project" value="TreeGrafter"/>
</dbReference>
<comment type="similarity">
    <text evidence="1">Belongs to the zygin family.</text>
</comment>
<feature type="coiled-coil region" evidence="4">
    <location>
        <begin position="251"/>
        <end position="278"/>
    </location>
</feature>
<dbReference type="AlphaFoldDB" id="A0A9Q1CJK4"/>
<dbReference type="Proteomes" id="UP001152320">
    <property type="component" value="Chromosome 3"/>
</dbReference>
<keyword evidence="3 4" id="KW-0175">Coiled coil</keyword>
<evidence type="ECO:0000313" key="7">
    <source>
        <dbReference type="Proteomes" id="UP001152320"/>
    </source>
</evidence>
<reference evidence="6" key="1">
    <citation type="submission" date="2021-10" db="EMBL/GenBank/DDBJ databases">
        <title>Tropical sea cucumber genome reveals ecological adaptation and Cuvierian tubules defense mechanism.</title>
        <authorList>
            <person name="Chen T."/>
        </authorList>
    </citation>
    <scope>NUCLEOTIDE SEQUENCE</scope>
    <source>
        <strain evidence="6">Nanhai2018</strain>
        <tissue evidence="6">Muscle</tissue>
    </source>
</reference>
<dbReference type="Pfam" id="PF07763">
    <property type="entry name" value="FEZ"/>
    <property type="match status" value="1"/>
</dbReference>
<sequence>MPGEMKTTNMAAPIAVFEENSDPNPDEWPSEFIDYRSPTTMDDMLNSNGESFPVLSPKEEISPDNFCEMKTSSSIEDLVNNFEEKLAVCFRNYDFDTERFAPVQVLTKEELMRNSKLWKEMTEHMGQVMPLDWETSKTRELHLPSLNLSQRRVEDHSLDLPEDDDLAQSLDMHSMVLSGSTTTPVDEEDGEEYPVVTAEQVIEELDEMFQCETSPDEPPEEDRLSSMSRELQALRERSLATGNYEEGNVGQALKEMDLAQLNELLEELDNTFREFSEILVQQLALREEMEDEKEMKNMFIASLLSVQNKIKSKNGKGKGKSEGSSPGGLAGLGLISRIKGKNGLVEPGYYLTTRIPYNKGDGPPDLDTLRMLTKILRAIDVDSKEVPDLLTNYILKVLFPSGTEEGQTLPAPDLTQR</sequence>
<organism evidence="6 7">
    <name type="scientific">Holothuria leucospilota</name>
    <name type="common">Black long sea cucumber</name>
    <name type="synonym">Mertensiothuria leucospilota</name>
    <dbReference type="NCBI Taxonomy" id="206669"/>
    <lineage>
        <taxon>Eukaryota</taxon>
        <taxon>Metazoa</taxon>
        <taxon>Echinodermata</taxon>
        <taxon>Eleutherozoa</taxon>
        <taxon>Echinozoa</taxon>
        <taxon>Holothuroidea</taxon>
        <taxon>Aspidochirotacea</taxon>
        <taxon>Aspidochirotida</taxon>
        <taxon>Holothuriidae</taxon>
        <taxon>Holothuria</taxon>
    </lineage>
</organism>
<protein>
    <submittedName>
        <fullName evidence="6">Fasciculation and elongation protein zeta-2</fullName>
    </submittedName>
</protein>
<dbReference type="OrthoDB" id="7959977at2759"/>
<evidence type="ECO:0000313" key="6">
    <source>
        <dbReference type="EMBL" id="KAJ8045759.1"/>
    </source>
</evidence>
<keyword evidence="7" id="KW-1185">Reference proteome</keyword>
<name>A0A9Q1CJK4_HOLLE</name>
<comment type="caution">
    <text evidence="6">The sequence shown here is derived from an EMBL/GenBank/DDBJ whole genome shotgun (WGS) entry which is preliminary data.</text>
</comment>
<dbReference type="InterPro" id="IPR011680">
    <property type="entry name" value="FEZ"/>
</dbReference>
<accession>A0A9Q1CJK4</accession>
<dbReference type="EMBL" id="JAIZAY010000003">
    <property type="protein sequence ID" value="KAJ8045759.1"/>
    <property type="molecule type" value="Genomic_DNA"/>
</dbReference>
<evidence type="ECO:0000256" key="5">
    <source>
        <dbReference type="SAM" id="MobiDB-lite"/>
    </source>
</evidence>
<proteinExistence type="inferred from homology"/>
<evidence type="ECO:0000256" key="2">
    <source>
        <dbReference type="ARBA" id="ARBA00022553"/>
    </source>
</evidence>
<dbReference type="PANTHER" id="PTHR12394:SF12">
    <property type="entry name" value="LD08195P"/>
    <property type="match status" value="1"/>
</dbReference>
<evidence type="ECO:0000256" key="4">
    <source>
        <dbReference type="SAM" id="Coils"/>
    </source>
</evidence>
<feature type="compositionally biased region" description="Polar residues" evidence="5">
    <location>
        <begin position="1"/>
        <end position="10"/>
    </location>
</feature>
<dbReference type="GO" id="GO:0005737">
    <property type="term" value="C:cytoplasm"/>
    <property type="evidence" value="ECO:0007669"/>
    <property type="project" value="TreeGrafter"/>
</dbReference>